<gene>
    <name evidence="9" type="ORF">WJU22_08805</name>
</gene>
<feature type="transmembrane region" description="Helical" evidence="6">
    <location>
        <begin position="21"/>
        <end position="41"/>
    </location>
</feature>
<evidence type="ECO:0000313" key="10">
    <source>
        <dbReference type="Proteomes" id="UP001449657"/>
    </source>
</evidence>
<name>A0ABZ2Z9M9_9BACT</name>
<protein>
    <submittedName>
        <fullName evidence="9">ABC transporter permease</fullName>
    </submittedName>
</protein>
<dbReference type="Pfam" id="PF02687">
    <property type="entry name" value="FtsX"/>
    <property type="match status" value="2"/>
</dbReference>
<feature type="transmembrane region" description="Helical" evidence="6">
    <location>
        <begin position="419"/>
        <end position="438"/>
    </location>
</feature>
<feature type="transmembrane region" description="Helical" evidence="6">
    <location>
        <begin position="326"/>
        <end position="349"/>
    </location>
</feature>
<dbReference type="Proteomes" id="UP001449657">
    <property type="component" value="Chromosome"/>
</dbReference>
<dbReference type="Pfam" id="PF12704">
    <property type="entry name" value="MacB_PCD"/>
    <property type="match status" value="2"/>
</dbReference>
<dbReference type="InterPro" id="IPR050250">
    <property type="entry name" value="Macrolide_Exporter_MacB"/>
</dbReference>
<evidence type="ECO:0000259" key="8">
    <source>
        <dbReference type="Pfam" id="PF12704"/>
    </source>
</evidence>
<evidence type="ECO:0000256" key="6">
    <source>
        <dbReference type="SAM" id="Phobius"/>
    </source>
</evidence>
<feature type="transmembrane region" description="Helical" evidence="6">
    <location>
        <begin position="756"/>
        <end position="776"/>
    </location>
</feature>
<dbReference type="InterPro" id="IPR003838">
    <property type="entry name" value="ABC3_permease_C"/>
</dbReference>
<evidence type="ECO:0000256" key="2">
    <source>
        <dbReference type="ARBA" id="ARBA00022475"/>
    </source>
</evidence>
<evidence type="ECO:0000256" key="5">
    <source>
        <dbReference type="ARBA" id="ARBA00023136"/>
    </source>
</evidence>
<dbReference type="PANTHER" id="PTHR30572">
    <property type="entry name" value="MEMBRANE COMPONENT OF TRANSPORTER-RELATED"/>
    <property type="match status" value="1"/>
</dbReference>
<evidence type="ECO:0000256" key="1">
    <source>
        <dbReference type="ARBA" id="ARBA00004651"/>
    </source>
</evidence>
<comment type="subcellular location">
    <subcellularLocation>
        <location evidence="1">Cell membrane</location>
        <topology evidence="1">Multi-pass membrane protein</topology>
    </subcellularLocation>
</comment>
<dbReference type="PANTHER" id="PTHR30572:SF18">
    <property type="entry name" value="ABC-TYPE MACROLIDE FAMILY EXPORT SYSTEM PERMEASE COMPONENT 2"/>
    <property type="match status" value="1"/>
</dbReference>
<sequence length="792" mass="87777">MQYNQIRIACRNLWKDKSYSSLNIAGLALAVTVFLFILHYVRLEHSYENVHSKADGIYRITLDMYNGSEFVVTDCETYPVLGPRLLRDFPEVKSYARVEHVGNTEVGVGSEGHIVKRVFAADSQYFSMFDIEFVQGVKTRALTGPNEAVISASTAAQLFGGKDALGQVITIAHQPLTITGVFKDIPENTHLKFDMLLPFQRVTKTDPALDQWNNNNNYTYVELEKGASLEGFNQKLYRLSKERLRSEILVAAPIRDIHLHSTRSYEPEPPGSIDTVNFMLVIGILILLIGAINYVNLSTARASERWKEAGIRKVMGASRGALIRQFLLESMIINLAAFLLALVMIVVLTPVYLQLVDKPMNLSVICAPGFWWLCGILFAVNCLLSGLQPAFMMSAVKPVSVLARTTGRGGVKGGALRKVLVVAQFTVAVVVISFILIIHRQLRFMREQDKGVNLEQVLVVKDLPDGTGDSLRQSRQLAMRESLLQLPGVKEVARSYSLPGSDVNDVNTTNNVHREGAPQNGYNFYNYPIDPHFVPLMGIEVVAGRNFYETGGSDRDVLLNEEAVRVLGFASAEKAIGGRISYLGGTQVVGVLKDFAQRSVKDAAVPMILSSHAQFSQYISVRLQTDKAAETIAAVEKIWRVHQPGRAFDYFFLDQQYNQQFRADQRFGSIVAVFTAFTIFITCLGLLGLTAHSIARRTREIGIRKVLGASAAEIVRLFAKDYVKLAAMAMLVGLPLAAWLGHRWLQDFALRAQMPWWIYTLAGSSILVVALVTVGLQSVRAALVNPVKSLGE</sequence>
<dbReference type="EMBL" id="CP150096">
    <property type="protein sequence ID" value="WZN48273.1"/>
    <property type="molecule type" value="Genomic_DNA"/>
</dbReference>
<reference evidence="9 10" key="1">
    <citation type="submission" date="2024-03" db="EMBL/GenBank/DDBJ databases">
        <title>Chitinophaga caseinilytica sp. nov., a casein hydrolysing bacterium isolated from forest soil.</title>
        <authorList>
            <person name="Lee D.S."/>
            <person name="Han D.M."/>
            <person name="Baek J.H."/>
            <person name="Choi D.G."/>
            <person name="Jeon J.H."/>
            <person name="Jeon C.O."/>
        </authorList>
    </citation>
    <scope>NUCLEOTIDE SEQUENCE [LARGE SCALE GENOMIC DNA]</scope>
    <source>
        <strain evidence="9 10">KACC 19118</strain>
    </source>
</reference>
<keyword evidence="2" id="KW-1003">Cell membrane</keyword>
<organism evidence="9 10">
    <name type="scientific">Chitinophaga caseinilytica</name>
    <dbReference type="NCBI Taxonomy" id="2267521"/>
    <lineage>
        <taxon>Bacteria</taxon>
        <taxon>Pseudomonadati</taxon>
        <taxon>Bacteroidota</taxon>
        <taxon>Chitinophagia</taxon>
        <taxon>Chitinophagales</taxon>
        <taxon>Chitinophagaceae</taxon>
        <taxon>Chitinophaga</taxon>
    </lineage>
</organism>
<evidence type="ECO:0000313" key="9">
    <source>
        <dbReference type="EMBL" id="WZN48273.1"/>
    </source>
</evidence>
<dbReference type="RefSeq" id="WP_341842868.1">
    <property type="nucleotide sequence ID" value="NZ_CP149792.1"/>
</dbReference>
<feature type="domain" description="ABC3 transporter permease C-terminal" evidence="7">
    <location>
        <begin position="281"/>
        <end position="395"/>
    </location>
</feature>
<dbReference type="InterPro" id="IPR025857">
    <property type="entry name" value="MacB_PCD"/>
</dbReference>
<feature type="domain" description="MacB-like periplasmic core" evidence="8">
    <location>
        <begin position="430"/>
        <end position="634"/>
    </location>
</feature>
<keyword evidence="5 6" id="KW-0472">Membrane</keyword>
<feature type="domain" description="MacB-like periplasmic core" evidence="8">
    <location>
        <begin position="20"/>
        <end position="236"/>
    </location>
</feature>
<keyword evidence="4 6" id="KW-1133">Transmembrane helix</keyword>
<proteinExistence type="predicted"/>
<feature type="transmembrane region" description="Helical" evidence="6">
    <location>
        <begin position="278"/>
        <end position="297"/>
    </location>
</feature>
<evidence type="ECO:0000259" key="7">
    <source>
        <dbReference type="Pfam" id="PF02687"/>
    </source>
</evidence>
<keyword evidence="10" id="KW-1185">Reference proteome</keyword>
<evidence type="ECO:0000256" key="4">
    <source>
        <dbReference type="ARBA" id="ARBA00022989"/>
    </source>
</evidence>
<feature type="domain" description="ABC3 transporter permease C-terminal" evidence="7">
    <location>
        <begin position="673"/>
        <end position="782"/>
    </location>
</feature>
<feature type="transmembrane region" description="Helical" evidence="6">
    <location>
        <begin position="667"/>
        <end position="689"/>
    </location>
</feature>
<feature type="transmembrane region" description="Helical" evidence="6">
    <location>
        <begin position="369"/>
        <end position="387"/>
    </location>
</feature>
<evidence type="ECO:0000256" key="3">
    <source>
        <dbReference type="ARBA" id="ARBA00022692"/>
    </source>
</evidence>
<accession>A0ABZ2Z9M9</accession>
<feature type="transmembrane region" description="Helical" evidence="6">
    <location>
        <begin position="725"/>
        <end position="744"/>
    </location>
</feature>
<keyword evidence="3 6" id="KW-0812">Transmembrane</keyword>